<name>A0ABU8Q0U8_9GAMM</name>
<evidence type="ECO:0000313" key="2">
    <source>
        <dbReference type="Proteomes" id="UP001362100"/>
    </source>
</evidence>
<evidence type="ECO:0000313" key="1">
    <source>
        <dbReference type="EMBL" id="MEJ5047926.1"/>
    </source>
</evidence>
<dbReference type="EMBL" id="JBBGZW010000002">
    <property type="protein sequence ID" value="MEJ5047926.1"/>
    <property type="molecule type" value="Genomic_DNA"/>
</dbReference>
<proteinExistence type="predicted"/>
<reference evidence="1 2" key="1">
    <citation type="submission" date="2023-12" db="EMBL/GenBank/DDBJ databases">
        <title>Gut-associated functions are favored during microbiome assembly across C. elegans life.</title>
        <authorList>
            <person name="Zimmermann J."/>
        </authorList>
    </citation>
    <scope>NUCLEOTIDE SEQUENCE [LARGE SCALE GENOMIC DNA]</scope>
    <source>
        <strain evidence="1 2">BIGb0393</strain>
    </source>
</reference>
<dbReference type="Proteomes" id="UP001362100">
    <property type="component" value="Unassembled WGS sequence"/>
</dbReference>
<keyword evidence="2" id="KW-1185">Reference proteome</keyword>
<gene>
    <name evidence="1" type="ORF">WH298_22290</name>
</gene>
<accession>A0ABU8Q0U8</accession>
<protein>
    <submittedName>
        <fullName evidence="1">Uncharacterized protein</fullName>
    </submittedName>
</protein>
<sequence length="88" mass="9733">MPHYCFYKKDKHILVVNRADESRATLLIGQGYDKQVEEVTASHAEAALLRFRDICQEEKTTESAFATGGAFVALTVGLKAAVNSLFLK</sequence>
<dbReference type="RefSeq" id="WP_180824094.1">
    <property type="nucleotide sequence ID" value="NZ_JACAWY010000002.1"/>
</dbReference>
<comment type="caution">
    <text evidence="1">The sequence shown here is derived from an EMBL/GenBank/DDBJ whole genome shotgun (WGS) entry which is preliminary data.</text>
</comment>
<organism evidence="1 2">
    <name type="scientific">Pantoea nemavictus</name>
    <dbReference type="NCBI Taxonomy" id="2726955"/>
    <lineage>
        <taxon>Bacteria</taxon>
        <taxon>Pseudomonadati</taxon>
        <taxon>Pseudomonadota</taxon>
        <taxon>Gammaproteobacteria</taxon>
        <taxon>Enterobacterales</taxon>
        <taxon>Erwiniaceae</taxon>
        <taxon>Pantoea</taxon>
    </lineage>
</organism>